<dbReference type="Proteomes" id="UP000002505">
    <property type="component" value="Plasmid pACHL01"/>
</dbReference>
<dbReference type="AlphaFoldDB" id="B8HHU7"/>
<accession>B8HHU7</accession>
<evidence type="ECO:0000313" key="1">
    <source>
        <dbReference type="EMBL" id="ACL41994.1"/>
    </source>
</evidence>
<reference evidence="1" key="1">
    <citation type="submission" date="2009-01" db="EMBL/GenBank/DDBJ databases">
        <title>Complete sequence of plasmid1 of Arthrobacter chlorophenolicus A6.</title>
        <authorList>
            <consortium name="US DOE Joint Genome Institute"/>
            <person name="Lucas S."/>
            <person name="Copeland A."/>
            <person name="Lapidus A."/>
            <person name="Glavina del Rio T."/>
            <person name="Tice H."/>
            <person name="Bruce D."/>
            <person name="Goodwin L."/>
            <person name="Pitluck S."/>
            <person name="Goltsman E."/>
            <person name="Clum A."/>
            <person name="Larimer F."/>
            <person name="Land M."/>
            <person name="Hauser L."/>
            <person name="Kyrpides N."/>
            <person name="Mikhailova N."/>
            <person name="Jansson J."/>
            <person name="Richardson P."/>
        </authorList>
    </citation>
    <scope>NUCLEOTIDE SEQUENCE [LARGE SCALE GENOMIC DNA]</scope>
    <source>
        <strain evidence="1">A6</strain>
        <plasmid evidence="1">pACHL01</plasmid>
    </source>
</reference>
<dbReference type="HOGENOM" id="CLU_1431868_0_0_11"/>
<keyword evidence="2" id="KW-1185">Reference proteome</keyword>
<dbReference type="KEGG" id="ach:Achl_4043"/>
<gene>
    <name evidence="1" type="ordered locus">Achl_4043</name>
</gene>
<proteinExistence type="predicted"/>
<organism evidence="1 2">
    <name type="scientific">Pseudarthrobacter chlorophenolicus (strain ATCC 700700 / DSM 12829 / CIP 107037 / JCM 12360 / KCTC 9906 / NCIMB 13794 / A6)</name>
    <name type="common">Arthrobacter chlorophenolicus</name>
    <dbReference type="NCBI Taxonomy" id="452863"/>
    <lineage>
        <taxon>Bacteria</taxon>
        <taxon>Bacillati</taxon>
        <taxon>Actinomycetota</taxon>
        <taxon>Actinomycetes</taxon>
        <taxon>Micrococcales</taxon>
        <taxon>Micrococcaceae</taxon>
        <taxon>Pseudarthrobacter</taxon>
    </lineage>
</organism>
<keyword evidence="1" id="KW-0614">Plasmid</keyword>
<name>B8HHU7_PSECP</name>
<geneLocation type="plasmid" evidence="1 2">
    <name>pACHL01</name>
</geneLocation>
<protein>
    <submittedName>
        <fullName evidence="1">Uncharacterized protein</fullName>
    </submittedName>
</protein>
<dbReference type="RefSeq" id="WP_012623011.1">
    <property type="nucleotide sequence ID" value="NC_011879.1"/>
</dbReference>
<dbReference type="EMBL" id="CP001342">
    <property type="protein sequence ID" value="ACL41994.1"/>
    <property type="molecule type" value="Genomic_DNA"/>
</dbReference>
<evidence type="ECO:0000313" key="2">
    <source>
        <dbReference type="Proteomes" id="UP000002505"/>
    </source>
</evidence>
<sequence>MPGNRHDQPNGAGGTAPTPKIILRINGAPDVLFSEVDEIGYSYTPWLYEYDVIEALTPMFIERPSASMVGEVLPHRRQKSEFEPVRVHESDLVIDLTRIAEKVNTSSLIGTPRDPDALPRRVVATFSSKVGAYVTSMPEAWAKEFFSRLSVEMRVAVDQYGLSLNESLREGIAFSGPHPLFPFIEQDFR</sequence>